<name>A0A356W610_9PROT</name>
<comment type="caution">
    <text evidence="2">The sequence shown here is derived from an EMBL/GenBank/DDBJ whole genome shotgun (WGS) entry which is preliminary data.</text>
</comment>
<organism evidence="2 3">
    <name type="scientific">Hyphomonas atlantica</name>
    <dbReference type="NCBI Taxonomy" id="1280948"/>
    <lineage>
        <taxon>Bacteria</taxon>
        <taxon>Pseudomonadati</taxon>
        <taxon>Pseudomonadota</taxon>
        <taxon>Alphaproteobacteria</taxon>
        <taxon>Hyphomonadales</taxon>
        <taxon>Hyphomonadaceae</taxon>
        <taxon>Hyphomonas</taxon>
    </lineage>
</organism>
<feature type="non-terminal residue" evidence="2">
    <location>
        <position position="1"/>
    </location>
</feature>
<protein>
    <submittedName>
        <fullName evidence="2">Cytochrome c-type biogenesis protein CcmH</fullName>
    </submittedName>
</protein>
<evidence type="ECO:0000313" key="2">
    <source>
        <dbReference type="EMBL" id="HBQ48465.1"/>
    </source>
</evidence>
<proteinExistence type="predicted"/>
<keyword evidence="1" id="KW-1133">Transmembrane helix</keyword>
<dbReference type="Proteomes" id="UP000263957">
    <property type="component" value="Unassembled WGS sequence"/>
</dbReference>
<reference evidence="2 3" key="1">
    <citation type="journal article" date="2018" name="Nat. Biotechnol.">
        <title>A standardized bacterial taxonomy based on genome phylogeny substantially revises the tree of life.</title>
        <authorList>
            <person name="Parks D.H."/>
            <person name="Chuvochina M."/>
            <person name="Waite D.W."/>
            <person name="Rinke C."/>
            <person name="Skarshewski A."/>
            <person name="Chaumeil P.A."/>
            <person name="Hugenholtz P."/>
        </authorList>
    </citation>
    <scope>NUCLEOTIDE SEQUENCE [LARGE SCALE GENOMIC DNA]</scope>
    <source>
        <strain evidence="2">UBA10378</strain>
    </source>
</reference>
<dbReference type="AlphaFoldDB" id="A0A356W610"/>
<gene>
    <name evidence="2" type="ORF">DD728_06215</name>
</gene>
<dbReference type="EMBL" id="DOGS01000125">
    <property type="protein sequence ID" value="HBQ48465.1"/>
    <property type="molecule type" value="Genomic_DNA"/>
</dbReference>
<keyword evidence="1" id="KW-0472">Membrane</keyword>
<evidence type="ECO:0000256" key="1">
    <source>
        <dbReference type="SAM" id="Phobius"/>
    </source>
</evidence>
<sequence length="49" mass="5312">LFRPKAEGVAGWMLWGLPFALLLIGGWIGLQIARSRKAAPVEPIAPEDV</sequence>
<evidence type="ECO:0000313" key="3">
    <source>
        <dbReference type="Proteomes" id="UP000263957"/>
    </source>
</evidence>
<accession>A0A356W610</accession>
<feature type="transmembrane region" description="Helical" evidence="1">
    <location>
        <begin position="12"/>
        <end position="30"/>
    </location>
</feature>
<keyword evidence="1" id="KW-0812">Transmembrane</keyword>